<protein>
    <submittedName>
        <fullName evidence="1">Uncharacterized protein</fullName>
    </submittedName>
</protein>
<organism evidence="1 2">
    <name type="scientific">Fusarium decemcellulare</name>
    <dbReference type="NCBI Taxonomy" id="57161"/>
    <lineage>
        <taxon>Eukaryota</taxon>
        <taxon>Fungi</taxon>
        <taxon>Dikarya</taxon>
        <taxon>Ascomycota</taxon>
        <taxon>Pezizomycotina</taxon>
        <taxon>Sordariomycetes</taxon>
        <taxon>Hypocreomycetidae</taxon>
        <taxon>Hypocreales</taxon>
        <taxon>Nectriaceae</taxon>
        <taxon>Fusarium</taxon>
        <taxon>Fusarium decemcellulare species complex</taxon>
    </lineage>
</organism>
<accession>A0ACC1SFN7</accession>
<name>A0ACC1SFN7_9HYPO</name>
<comment type="caution">
    <text evidence="1">The sequence shown here is derived from an EMBL/GenBank/DDBJ whole genome shotgun (WGS) entry which is preliminary data.</text>
</comment>
<reference evidence="1" key="1">
    <citation type="submission" date="2022-08" db="EMBL/GenBank/DDBJ databases">
        <title>Genome Sequence of Fusarium decemcellulare.</title>
        <authorList>
            <person name="Buettner E."/>
        </authorList>
    </citation>
    <scope>NUCLEOTIDE SEQUENCE</scope>
    <source>
        <strain evidence="1">Babe19</strain>
    </source>
</reference>
<sequence length="554" mass="61324">MSWESSAREVREAIQKAIPDKWRLPDSKISDLKDVTQVPISCGLLSKEELDITCLDASNLVAKLASGELSATRVTEAFCGRAAIAHQLVNCLTVFFPEEALKRASELDEHLKRTGKPIGPLHGLPIPLKDTFDVPGYATTWGYAANAKHRAQRESATVKTLRQAGAVFYCKTTMPQMGMLLETVSNLYGRTLNPFNLDFSSGGSSGGDAVLVALRGGPIAPSTDIGGSIRAPAAFNGLYAIRPTADRVPKRSMKSVESGQLNIRVSCGPVCHSMPDLKLMTRVLTNWPQTRYDTTCIPMPWREVDKSSTKLAFGIWEFDGVVMPHPPILRAMQHTAERLRAAGHEIIKFKMPFDCWEASQVYMDTYYQCGVEDSIKLLVQAGETIMPALEKMWKIYNIKEDSMSARDVLKLIQTQSKYREALSDAWDATGEQTSTGRPIDGIICPVSPSAGYPHDFLPWWGYTCLFNLVDYPSTVLPVKSIQINGADDPKNTTYVPQSNPFDAIYQKIYDPTRWANQPVTLQIVGRPFDDEELIAATEVVDQVVNRTTPDLNGI</sequence>
<dbReference type="Proteomes" id="UP001148629">
    <property type="component" value="Unassembled WGS sequence"/>
</dbReference>
<evidence type="ECO:0000313" key="1">
    <source>
        <dbReference type="EMBL" id="KAJ3538787.1"/>
    </source>
</evidence>
<evidence type="ECO:0000313" key="2">
    <source>
        <dbReference type="Proteomes" id="UP001148629"/>
    </source>
</evidence>
<dbReference type="EMBL" id="JANRMS010000497">
    <property type="protein sequence ID" value="KAJ3538787.1"/>
    <property type="molecule type" value="Genomic_DNA"/>
</dbReference>
<keyword evidence="2" id="KW-1185">Reference proteome</keyword>
<proteinExistence type="predicted"/>
<gene>
    <name evidence="1" type="ORF">NM208_g5752</name>
</gene>